<dbReference type="Gene3D" id="1.10.287.2250">
    <property type="match status" value="1"/>
</dbReference>
<proteinExistence type="predicted"/>
<reference evidence="1" key="1">
    <citation type="submission" date="2014-09" db="EMBL/GenBank/DDBJ databases">
        <authorList>
            <person name="Magalhaes I.L.F."/>
            <person name="Oliveira U."/>
            <person name="Santos F.R."/>
            <person name="Vidigal T.H.D.A."/>
            <person name="Brescovit A.D."/>
            <person name="Santos A.J."/>
        </authorList>
    </citation>
    <scope>NUCLEOTIDE SEQUENCE</scope>
    <source>
        <tissue evidence="1">Shoot tissue taken approximately 20 cm above the soil surface</tissue>
    </source>
</reference>
<accession>A0A0A9D7R1</accession>
<dbReference type="EMBL" id="GBRH01214034">
    <property type="protein sequence ID" value="JAD83861.1"/>
    <property type="molecule type" value="Transcribed_RNA"/>
</dbReference>
<organism evidence="1">
    <name type="scientific">Arundo donax</name>
    <name type="common">Giant reed</name>
    <name type="synonym">Donax arundinaceus</name>
    <dbReference type="NCBI Taxonomy" id="35708"/>
    <lineage>
        <taxon>Eukaryota</taxon>
        <taxon>Viridiplantae</taxon>
        <taxon>Streptophyta</taxon>
        <taxon>Embryophyta</taxon>
        <taxon>Tracheophyta</taxon>
        <taxon>Spermatophyta</taxon>
        <taxon>Magnoliopsida</taxon>
        <taxon>Liliopsida</taxon>
        <taxon>Poales</taxon>
        <taxon>Poaceae</taxon>
        <taxon>PACMAD clade</taxon>
        <taxon>Arundinoideae</taxon>
        <taxon>Arundineae</taxon>
        <taxon>Arundo</taxon>
    </lineage>
</organism>
<sequence>METMASMLIRVARDASVARNAARVAAAAASRPEAAATASRAARSAAAAASRAARSAAAAASLAARSGVCVTCFPLSGPPRSKYCDDAPRRCTMPDYPVAGLDVTDKDLESDEAIWVLYERWCKAYNKERDPDEMARRFHIFKRTAEYTHDFETSQQLGPSSDGFEKQDEKGIQVINPWAWDDECLDGRTVRQLLQQVACASMKM</sequence>
<evidence type="ECO:0000313" key="1">
    <source>
        <dbReference type="EMBL" id="JAD83861.1"/>
    </source>
</evidence>
<evidence type="ECO:0008006" key="2">
    <source>
        <dbReference type="Google" id="ProtNLM"/>
    </source>
</evidence>
<protein>
    <recommendedName>
        <fullName evidence="2">Cathepsin propeptide inhibitor domain-containing protein</fullName>
    </recommendedName>
</protein>
<name>A0A0A9D7R1_ARUDO</name>
<reference evidence="1" key="2">
    <citation type="journal article" date="2015" name="Data Brief">
        <title>Shoot transcriptome of the giant reed, Arundo donax.</title>
        <authorList>
            <person name="Barrero R.A."/>
            <person name="Guerrero F.D."/>
            <person name="Moolhuijzen P."/>
            <person name="Goolsby J.A."/>
            <person name="Tidwell J."/>
            <person name="Bellgard S.E."/>
            <person name="Bellgard M.I."/>
        </authorList>
    </citation>
    <scope>NUCLEOTIDE SEQUENCE</scope>
    <source>
        <tissue evidence="1">Shoot tissue taken approximately 20 cm above the soil surface</tissue>
    </source>
</reference>
<dbReference type="AlphaFoldDB" id="A0A0A9D7R1"/>